<proteinExistence type="predicted"/>
<comment type="caution">
    <text evidence="1">The sequence shown here is derived from an EMBL/GenBank/DDBJ whole genome shotgun (WGS) entry which is preliminary data.</text>
</comment>
<dbReference type="Proteomes" id="UP000091967">
    <property type="component" value="Unassembled WGS sequence"/>
</dbReference>
<sequence length="113" mass="12249">MPERSCTSPGSRRLQFSGAIKILGAKVERDLRPVVDGLFVPVYRVPETAIAASDAFYDKWLARINSPGFAIATEEGCEELIALLEAFVNEIAPGYFATRASQQGEPEATSAEN</sequence>
<accession>A0A1B8AHE6</accession>
<dbReference type="AlphaFoldDB" id="A0A1B8AHE6"/>
<keyword evidence="2" id="KW-1185">Reference proteome</keyword>
<protein>
    <submittedName>
        <fullName evidence="1">Uncharacterized protein</fullName>
    </submittedName>
</protein>
<evidence type="ECO:0000313" key="2">
    <source>
        <dbReference type="Proteomes" id="UP000091967"/>
    </source>
</evidence>
<reference evidence="1 2" key="1">
    <citation type="submission" date="2016-06" db="EMBL/GenBank/DDBJ databases">
        <title>Living apart together: crosstalk between the core and supernumerary genomes in a fungal plant pathogen.</title>
        <authorList>
            <person name="Vanheule A."/>
            <person name="Audenaert K."/>
            <person name="Warris S."/>
            <person name="Van De Geest H."/>
            <person name="Schijlen E."/>
            <person name="Hofte M."/>
            <person name="De Saeger S."/>
            <person name="Haesaert G."/>
            <person name="Waalwijk C."/>
            <person name="Van Der Lee T."/>
        </authorList>
    </citation>
    <scope>NUCLEOTIDE SEQUENCE [LARGE SCALE GENOMIC DNA]</scope>
    <source>
        <strain evidence="1 2">2516</strain>
    </source>
</reference>
<gene>
    <name evidence="1" type="ORF">FPOA_11650</name>
</gene>
<name>A0A1B8AHE6_FUSPO</name>
<organism evidence="1 2">
    <name type="scientific">Fusarium poae</name>
    <dbReference type="NCBI Taxonomy" id="36050"/>
    <lineage>
        <taxon>Eukaryota</taxon>
        <taxon>Fungi</taxon>
        <taxon>Dikarya</taxon>
        <taxon>Ascomycota</taxon>
        <taxon>Pezizomycotina</taxon>
        <taxon>Sordariomycetes</taxon>
        <taxon>Hypocreomycetidae</taxon>
        <taxon>Hypocreales</taxon>
        <taxon>Nectriaceae</taxon>
        <taxon>Fusarium</taxon>
    </lineage>
</organism>
<dbReference type="EMBL" id="LYXU01000004">
    <property type="protein sequence ID" value="OBS19925.1"/>
    <property type="molecule type" value="Genomic_DNA"/>
</dbReference>
<evidence type="ECO:0000313" key="1">
    <source>
        <dbReference type="EMBL" id="OBS19925.1"/>
    </source>
</evidence>